<dbReference type="InterPro" id="IPR004320">
    <property type="entry name" value="BPS1_pln"/>
</dbReference>
<evidence type="ECO:0000313" key="1">
    <source>
        <dbReference type="EMBL" id="KAL3525208.1"/>
    </source>
</evidence>
<protein>
    <recommendedName>
        <fullName evidence="3">DUF241 domain protein</fullName>
    </recommendedName>
</protein>
<dbReference type="AlphaFoldDB" id="A0ABD3A0X5"/>
<reference evidence="1 2" key="1">
    <citation type="submission" date="2024-11" db="EMBL/GenBank/DDBJ databases">
        <title>A near-complete genome assembly of Cinchona calisaya.</title>
        <authorList>
            <person name="Lian D.C."/>
            <person name="Zhao X.W."/>
            <person name="Wei L."/>
        </authorList>
    </citation>
    <scope>NUCLEOTIDE SEQUENCE [LARGE SCALE GENOMIC DNA]</scope>
    <source>
        <tissue evidence="1">Nenye</tissue>
    </source>
</reference>
<accession>A0ABD3A0X5</accession>
<dbReference type="Pfam" id="PF03087">
    <property type="entry name" value="BPS1"/>
    <property type="match status" value="1"/>
</dbReference>
<gene>
    <name evidence="1" type="ORF">ACH5RR_013580</name>
</gene>
<evidence type="ECO:0000313" key="2">
    <source>
        <dbReference type="Proteomes" id="UP001630127"/>
    </source>
</evidence>
<dbReference type="PANTHER" id="PTHR33070">
    <property type="entry name" value="OS06G0725500 PROTEIN"/>
    <property type="match status" value="1"/>
</dbReference>
<organism evidence="1 2">
    <name type="scientific">Cinchona calisaya</name>
    <dbReference type="NCBI Taxonomy" id="153742"/>
    <lineage>
        <taxon>Eukaryota</taxon>
        <taxon>Viridiplantae</taxon>
        <taxon>Streptophyta</taxon>
        <taxon>Embryophyta</taxon>
        <taxon>Tracheophyta</taxon>
        <taxon>Spermatophyta</taxon>
        <taxon>Magnoliopsida</taxon>
        <taxon>eudicotyledons</taxon>
        <taxon>Gunneridae</taxon>
        <taxon>Pentapetalae</taxon>
        <taxon>asterids</taxon>
        <taxon>lamiids</taxon>
        <taxon>Gentianales</taxon>
        <taxon>Rubiaceae</taxon>
        <taxon>Cinchonoideae</taxon>
        <taxon>Cinchoneae</taxon>
        <taxon>Cinchona</taxon>
    </lineage>
</organism>
<dbReference type="Proteomes" id="UP001630127">
    <property type="component" value="Unassembled WGS sequence"/>
</dbReference>
<evidence type="ECO:0008006" key="3">
    <source>
        <dbReference type="Google" id="ProtNLM"/>
    </source>
</evidence>
<name>A0ABD3A0X5_9GENT</name>
<keyword evidence="2" id="KW-1185">Reference proteome</keyword>
<comment type="caution">
    <text evidence="1">The sequence shown here is derived from an EMBL/GenBank/DDBJ whole genome shotgun (WGS) entry which is preliminary data.</text>
</comment>
<dbReference type="EMBL" id="JBJUIK010000006">
    <property type="protein sequence ID" value="KAL3525208.1"/>
    <property type="molecule type" value="Genomic_DNA"/>
</dbReference>
<dbReference type="PANTHER" id="PTHR33070:SF120">
    <property type="entry name" value="EXPRESSED PROTEIN"/>
    <property type="match status" value="1"/>
</dbReference>
<proteinExistence type="predicted"/>
<sequence>MAKTSQSFGLQHTARSISLPSRLHPNAIRIETELNKLKIWEASSVSITESLSGETLQDGLIGLAELYNCTQELMQSSTTQKALHQHQNGMVLEESLERSVELIDSCGIIREIFITIKGHVQELQSALRRKNGDSSIESDISSYLCFKKKAKKEVARTLKSLKQMESRIGSCYDVLDIDHYLAMIIRVLREVTAITVSVLKSLLIFLTSSATSRTKSGGWSLISKLMITKSNKGHVANNVGCVDLALTSLLGHIKNGGLKDDVQMARRQLQILDYSIEGLEAGLEGLFRQLVRNRVTLLNMLTH</sequence>